<protein>
    <submittedName>
        <fullName evidence="1">Uncharacterized protein</fullName>
    </submittedName>
</protein>
<sequence length="48" mass="5678">MRQRVYRRWIAHGRITETEAEYRIAIMKSIAADYAEPEAPNLFGDHDE</sequence>
<accession>A0A1G9E1D6</accession>
<keyword evidence="2" id="KW-1185">Reference proteome</keyword>
<dbReference type="EMBL" id="FNFV01000004">
    <property type="protein sequence ID" value="SDK69917.1"/>
    <property type="molecule type" value="Genomic_DNA"/>
</dbReference>
<gene>
    <name evidence="1" type="ORF">SAMN05216257_104110</name>
</gene>
<evidence type="ECO:0000313" key="1">
    <source>
        <dbReference type="EMBL" id="SDK69917.1"/>
    </source>
</evidence>
<dbReference type="Proteomes" id="UP000199328">
    <property type="component" value="Unassembled WGS sequence"/>
</dbReference>
<dbReference type="STRING" id="990712.SAMN05216257_104110"/>
<dbReference type="AlphaFoldDB" id="A0A1G9E1D6"/>
<proteinExistence type="predicted"/>
<organism evidence="1 2">
    <name type="scientific">Meinhardsimonia xiamenensis</name>
    <dbReference type="NCBI Taxonomy" id="990712"/>
    <lineage>
        <taxon>Bacteria</taxon>
        <taxon>Pseudomonadati</taxon>
        <taxon>Pseudomonadota</taxon>
        <taxon>Alphaproteobacteria</taxon>
        <taxon>Rhodobacterales</taxon>
        <taxon>Paracoccaceae</taxon>
        <taxon>Meinhardsimonia</taxon>
    </lineage>
</organism>
<evidence type="ECO:0000313" key="2">
    <source>
        <dbReference type="Proteomes" id="UP000199328"/>
    </source>
</evidence>
<reference evidence="2" key="1">
    <citation type="submission" date="2016-10" db="EMBL/GenBank/DDBJ databases">
        <authorList>
            <person name="Varghese N."/>
            <person name="Submissions S."/>
        </authorList>
    </citation>
    <scope>NUCLEOTIDE SEQUENCE [LARGE SCALE GENOMIC DNA]</scope>
    <source>
        <strain evidence="2">CGMCC 1.10789</strain>
    </source>
</reference>
<dbReference type="RefSeq" id="WP_170068451.1">
    <property type="nucleotide sequence ID" value="NZ_FNFV01000004.1"/>
</dbReference>
<name>A0A1G9E1D6_9RHOB</name>